<keyword evidence="1" id="KW-0732">Signal</keyword>
<dbReference type="RefSeq" id="WP_009493793.1">
    <property type="nucleotide sequence ID" value="NZ_CP141048.1"/>
</dbReference>
<keyword evidence="3" id="KW-1185">Reference proteome</keyword>
<gene>
    <name evidence="2" type="ORF">MicloDRAFT_00060820</name>
</gene>
<dbReference type="AlphaFoldDB" id="I4YN14"/>
<evidence type="ECO:0000313" key="3">
    <source>
        <dbReference type="Proteomes" id="UP000003947"/>
    </source>
</evidence>
<feature type="signal peptide" evidence="1">
    <location>
        <begin position="1"/>
        <end position="20"/>
    </location>
</feature>
<evidence type="ECO:0000313" key="2">
    <source>
        <dbReference type="EMBL" id="EIM25356.1"/>
    </source>
</evidence>
<dbReference type="EMBL" id="JH660647">
    <property type="protein sequence ID" value="EIM25356.1"/>
    <property type="molecule type" value="Genomic_DNA"/>
</dbReference>
<dbReference type="HOGENOM" id="CLU_2974416_0_0_5"/>
<dbReference type="PROSITE" id="PS51257">
    <property type="entry name" value="PROKAR_LIPOPROTEIN"/>
    <property type="match status" value="1"/>
</dbReference>
<organism evidence="2 3">
    <name type="scientific">Microvirga lotononidis</name>
    <dbReference type="NCBI Taxonomy" id="864069"/>
    <lineage>
        <taxon>Bacteria</taxon>
        <taxon>Pseudomonadati</taxon>
        <taxon>Pseudomonadota</taxon>
        <taxon>Alphaproteobacteria</taxon>
        <taxon>Hyphomicrobiales</taxon>
        <taxon>Methylobacteriaceae</taxon>
        <taxon>Microvirga</taxon>
    </lineage>
</organism>
<proteinExistence type="predicted"/>
<accession>I4YN14</accession>
<evidence type="ECO:0008006" key="4">
    <source>
        <dbReference type="Google" id="ProtNLM"/>
    </source>
</evidence>
<name>I4YN14_9HYPH</name>
<reference evidence="2 3" key="1">
    <citation type="submission" date="2012-02" db="EMBL/GenBank/DDBJ databases">
        <title>Improved High-Quality Draft sequence of Microvirga sp. WSM3557.</title>
        <authorList>
            <consortium name="US DOE Joint Genome Institute"/>
            <person name="Lucas S."/>
            <person name="Han J."/>
            <person name="Lapidus A."/>
            <person name="Cheng J.-F."/>
            <person name="Goodwin L."/>
            <person name="Pitluck S."/>
            <person name="Peters L."/>
            <person name="Zhang X."/>
            <person name="Detter J.C."/>
            <person name="Han C."/>
            <person name="Tapia R."/>
            <person name="Land M."/>
            <person name="Hauser L."/>
            <person name="Kyrpides N."/>
            <person name="Ivanova N."/>
            <person name="Pagani I."/>
            <person name="Brau L."/>
            <person name="Yates R."/>
            <person name="O'Hara G."/>
            <person name="Rui T."/>
            <person name="Howieson J."/>
            <person name="Reeve W."/>
            <person name="Woyke T."/>
        </authorList>
    </citation>
    <scope>NUCLEOTIDE SEQUENCE [LARGE SCALE GENOMIC DNA]</scope>
    <source>
        <strain evidence="2 3">WSM3557</strain>
    </source>
</reference>
<evidence type="ECO:0000256" key="1">
    <source>
        <dbReference type="SAM" id="SignalP"/>
    </source>
</evidence>
<sequence length="58" mass="5933" precursor="true">MKVLVLLVATLAAAGCMSGADPIVREPNYVASQVYDAPVQGNDTLPGAALPPRVGEPQ</sequence>
<dbReference type="Proteomes" id="UP000003947">
    <property type="component" value="Unassembled WGS sequence"/>
</dbReference>
<protein>
    <recommendedName>
        <fullName evidence="4">Lipoprotein</fullName>
    </recommendedName>
</protein>
<feature type="chain" id="PRO_5003699081" description="Lipoprotein" evidence="1">
    <location>
        <begin position="21"/>
        <end position="58"/>
    </location>
</feature>